<evidence type="ECO:0000313" key="6">
    <source>
        <dbReference type="EMBL" id="KAK4536253.1"/>
    </source>
</evidence>
<dbReference type="GO" id="GO:0008047">
    <property type="term" value="F:enzyme activator activity"/>
    <property type="evidence" value="ECO:0007669"/>
    <property type="project" value="InterPro"/>
</dbReference>
<evidence type="ECO:0000256" key="3">
    <source>
        <dbReference type="ARBA" id="ARBA00022490"/>
    </source>
</evidence>
<feature type="compositionally biased region" description="Basic and acidic residues" evidence="5">
    <location>
        <begin position="1"/>
        <end position="13"/>
    </location>
</feature>
<dbReference type="GO" id="GO:0006397">
    <property type="term" value="P:mRNA processing"/>
    <property type="evidence" value="ECO:0007669"/>
    <property type="project" value="UniProtKB-KW"/>
</dbReference>
<evidence type="ECO:0008006" key="8">
    <source>
        <dbReference type="Google" id="ProtNLM"/>
    </source>
</evidence>
<dbReference type="GO" id="GO:0000932">
    <property type="term" value="C:P-body"/>
    <property type="evidence" value="ECO:0007669"/>
    <property type="project" value="TreeGrafter"/>
</dbReference>
<comment type="subcellular location">
    <subcellularLocation>
        <location evidence="1">Cytoplasm</location>
    </subcellularLocation>
</comment>
<feature type="region of interest" description="Disordered" evidence="5">
    <location>
        <begin position="1"/>
        <end position="46"/>
    </location>
</feature>
<dbReference type="GO" id="GO:0003729">
    <property type="term" value="F:mRNA binding"/>
    <property type="evidence" value="ECO:0007669"/>
    <property type="project" value="TreeGrafter"/>
</dbReference>
<keyword evidence="7" id="KW-1185">Reference proteome</keyword>
<dbReference type="EMBL" id="JANCYW010000007">
    <property type="protein sequence ID" value="KAK4536253.1"/>
    <property type="molecule type" value="Genomic_DNA"/>
</dbReference>
<evidence type="ECO:0000256" key="1">
    <source>
        <dbReference type="ARBA" id="ARBA00004496"/>
    </source>
</evidence>
<gene>
    <name evidence="6" type="ORF">CDCA_CDCA07G2278</name>
</gene>
<evidence type="ECO:0000256" key="2">
    <source>
        <dbReference type="ARBA" id="ARBA00008778"/>
    </source>
</evidence>
<dbReference type="SUPFAM" id="SSF50729">
    <property type="entry name" value="PH domain-like"/>
    <property type="match status" value="1"/>
</dbReference>
<dbReference type="PANTHER" id="PTHR16290">
    <property type="entry name" value="TRANSCRIPTION FACTOR SMIF DECAPPING ENZYME DCP1"/>
    <property type="match status" value="1"/>
</dbReference>
<name>A0AAV9IWR8_CYACA</name>
<proteinExistence type="inferred from homology"/>
<keyword evidence="4" id="KW-0507">mRNA processing</keyword>
<comment type="similarity">
    <text evidence="2">Belongs to the DCP1 family.</text>
</comment>
<dbReference type="InterPro" id="IPR011993">
    <property type="entry name" value="PH-like_dom_sf"/>
</dbReference>
<dbReference type="GO" id="GO:0000290">
    <property type="term" value="P:deadenylation-dependent decapping of nuclear-transcribed mRNA"/>
    <property type="evidence" value="ECO:0007669"/>
    <property type="project" value="InterPro"/>
</dbReference>
<dbReference type="GO" id="GO:0031087">
    <property type="term" value="P:deadenylation-independent decapping of nuclear-transcribed mRNA"/>
    <property type="evidence" value="ECO:0007669"/>
    <property type="project" value="TreeGrafter"/>
</dbReference>
<dbReference type="PANTHER" id="PTHR16290:SF0">
    <property type="entry name" value="DECAPPING PROTEIN 1, ISOFORM A"/>
    <property type="match status" value="1"/>
</dbReference>
<feature type="region of interest" description="Disordered" evidence="5">
    <location>
        <begin position="201"/>
        <end position="230"/>
    </location>
</feature>
<dbReference type="Pfam" id="PF06058">
    <property type="entry name" value="DCP1"/>
    <property type="match status" value="1"/>
</dbReference>
<protein>
    <recommendedName>
        <fullName evidence="8">mRNA-decapping enzyme-like protein</fullName>
    </recommendedName>
</protein>
<organism evidence="6 7">
    <name type="scientific">Cyanidium caldarium</name>
    <name type="common">Red alga</name>
    <dbReference type="NCBI Taxonomy" id="2771"/>
    <lineage>
        <taxon>Eukaryota</taxon>
        <taxon>Rhodophyta</taxon>
        <taxon>Bangiophyceae</taxon>
        <taxon>Cyanidiales</taxon>
        <taxon>Cyanidiaceae</taxon>
        <taxon>Cyanidium</taxon>
    </lineage>
</organism>
<feature type="compositionally biased region" description="Low complexity" evidence="5">
    <location>
        <begin position="18"/>
        <end position="32"/>
    </location>
</feature>
<evidence type="ECO:0000256" key="4">
    <source>
        <dbReference type="ARBA" id="ARBA00022664"/>
    </source>
</evidence>
<dbReference type="Proteomes" id="UP001301350">
    <property type="component" value="Unassembled WGS sequence"/>
</dbReference>
<dbReference type="Gene3D" id="2.30.29.30">
    <property type="entry name" value="Pleckstrin-homology domain (PH domain)/Phosphotyrosine-binding domain (PTB)"/>
    <property type="match status" value="1"/>
</dbReference>
<keyword evidence="3" id="KW-0963">Cytoplasm</keyword>
<feature type="region of interest" description="Disordered" evidence="5">
    <location>
        <begin position="242"/>
        <end position="274"/>
    </location>
</feature>
<accession>A0AAV9IWR8</accession>
<comment type="caution">
    <text evidence="6">The sequence shown here is derived from an EMBL/GenBank/DDBJ whole genome shotgun (WGS) entry which is preliminary data.</text>
</comment>
<evidence type="ECO:0000313" key="7">
    <source>
        <dbReference type="Proteomes" id="UP001301350"/>
    </source>
</evidence>
<sequence length="356" mass="37544">MPAKEGKAVERKGRQARSKGGAARAGAGAPRGPETPPPLVATRPVGSDGHDVNLAVLRRLVDASVDEILFTAPHVVVYDYDPQGLGWRRAAVEGALFLVRFRDRSCALVVHNRKSPENLVDRLAPGQTVETTDEFLMYQTAVSPPPARAVWFHGGRAERDACGGVVREVVAVLLPDRLGWSGGFGGGHDAGVSGMYGAPAPWMPNTTAAPLDRSRREGATDPQRPSQPPSVTQFFHRIAAAPLRPPDAPPPQPLWTSTAPTGNPAGAPSSGGDSVPEFTVYHATDVEAPHRPPTDGSVALGTGSAVVDAARAGILAAAAQCAHRATREALRAELSALLNDPEAFERAYLVYKRRSG</sequence>
<reference evidence="6 7" key="1">
    <citation type="submission" date="2022-07" db="EMBL/GenBank/DDBJ databases">
        <title>Genome-wide signatures of adaptation to extreme environments.</title>
        <authorList>
            <person name="Cho C.H."/>
            <person name="Yoon H.S."/>
        </authorList>
    </citation>
    <scope>NUCLEOTIDE SEQUENCE [LARGE SCALE GENOMIC DNA]</scope>
    <source>
        <strain evidence="6 7">DBV 063 E5</strain>
    </source>
</reference>
<evidence type="ECO:0000256" key="5">
    <source>
        <dbReference type="SAM" id="MobiDB-lite"/>
    </source>
</evidence>
<dbReference type="InterPro" id="IPR010334">
    <property type="entry name" value="Dcp1"/>
</dbReference>
<feature type="compositionally biased region" description="Pro residues" evidence="5">
    <location>
        <begin position="243"/>
        <end position="253"/>
    </location>
</feature>
<dbReference type="AlphaFoldDB" id="A0AAV9IWR8"/>